<gene>
    <name evidence="1" type="ORF">PXEA_LOCUS31237</name>
</gene>
<dbReference type="Proteomes" id="UP000784294">
    <property type="component" value="Unassembled WGS sequence"/>
</dbReference>
<proteinExistence type="predicted"/>
<evidence type="ECO:0000313" key="2">
    <source>
        <dbReference type="Proteomes" id="UP000784294"/>
    </source>
</evidence>
<accession>A0A448XJ22</accession>
<comment type="caution">
    <text evidence="1">The sequence shown here is derived from an EMBL/GenBank/DDBJ whole genome shotgun (WGS) entry which is preliminary data.</text>
</comment>
<protein>
    <submittedName>
        <fullName evidence="1">Uncharacterized protein</fullName>
    </submittedName>
</protein>
<dbReference type="AlphaFoldDB" id="A0A448XJ22"/>
<organism evidence="1 2">
    <name type="scientific">Protopolystoma xenopodis</name>
    <dbReference type="NCBI Taxonomy" id="117903"/>
    <lineage>
        <taxon>Eukaryota</taxon>
        <taxon>Metazoa</taxon>
        <taxon>Spiralia</taxon>
        <taxon>Lophotrochozoa</taxon>
        <taxon>Platyhelminthes</taxon>
        <taxon>Monogenea</taxon>
        <taxon>Polyopisthocotylea</taxon>
        <taxon>Polystomatidea</taxon>
        <taxon>Polystomatidae</taxon>
        <taxon>Protopolystoma</taxon>
    </lineage>
</organism>
<keyword evidence="2" id="KW-1185">Reference proteome</keyword>
<reference evidence="1" key="1">
    <citation type="submission" date="2018-11" db="EMBL/GenBank/DDBJ databases">
        <authorList>
            <consortium name="Pathogen Informatics"/>
        </authorList>
    </citation>
    <scope>NUCLEOTIDE SEQUENCE</scope>
</reference>
<name>A0A448XJ22_9PLAT</name>
<sequence length="99" mass="11035">MKLLLSSLSRPLIFARCYLNFSIGLESYEELDVRDRILPFCILQAAFCKIKWKIINQPSQLRAFGGGFGPVFRLEYSVCSSVAASISDAITVSSWPLAV</sequence>
<dbReference type="EMBL" id="CAAALY010255996">
    <property type="protein sequence ID" value="VEL37797.1"/>
    <property type="molecule type" value="Genomic_DNA"/>
</dbReference>
<evidence type="ECO:0000313" key="1">
    <source>
        <dbReference type="EMBL" id="VEL37797.1"/>
    </source>
</evidence>